<feature type="region of interest" description="Disordered" evidence="1">
    <location>
        <begin position="592"/>
        <end position="640"/>
    </location>
</feature>
<comment type="caution">
    <text evidence="2">The sequence shown here is derived from an EMBL/GenBank/DDBJ whole genome shotgun (WGS) entry which is preliminary data.</text>
</comment>
<dbReference type="Pfam" id="PF07093">
    <property type="entry name" value="SGT1"/>
    <property type="match status" value="1"/>
</dbReference>
<proteinExistence type="predicted"/>
<feature type="region of interest" description="Disordered" evidence="1">
    <location>
        <begin position="535"/>
        <end position="577"/>
    </location>
</feature>
<reference evidence="2 3" key="1">
    <citation type="journal article" date="2018" name="PLoS Pathog.">
        <title>Evolution of structural diversity of trichothecenes, a family of toxins produced by plant pathogenic and entomopathogenic fungi.</title>
        <authorList>
            <person name="Proctor R.H."/>
            <person name="McCormick S.P."/>
            <person name="Kim H.S."/>
            <person name="Cardoza R.E."/>
            <person name="Stanley A.M."/>
            <person name="Lindo L."/>
            <person name="Kelly A."/>
            <person name="Brown D.W."/>
            <person name="Lee T."/>
            <person name="Vaughan M.M."/>
            <person name="Alexander N.J."/>
            <person name="Busman M."/>
            <person name="Gutierrez S."/>
        </authorList>
    </citation>
    <scope>NUCLEOTIDE SEQUENCE [LARGE SCALE GENOMIC DNA]</scope>
    <source>
        <strain evidence="2 3">NRRL 3299</strain>
    </source>
</reference>
<dbReference type="STRING" id="5514.A0A395RY10"/>
<dbReference type="GO" id="GO:0005634">
    <property type="term" value="C:nucleus"/>
    <property type="evidence" value="ECO:0007669"/>
    <property type="project" value="TreeGrafter"/>
</dbReference>
<feature type="region of interest" description="Disordered" evidence="1">
    <location>
        <begin position="489"/>
        <end position="518"/>
    </location>
</feature>
<feature type="compositionally biased region" description="Basic and acidic residues" evidence="1">
    <location>
        <begin position="535"/>
        <end position="557"/>
    </location>
</feature>
<feature type="region of interest" description="Disordered" evidence="1">
    <location>
        <begin position="441"/>
        <end position="476"/>
    </location>
</feature>
<dbReference type="Proteomes" id="UP000266152">
    <property type="component" value="Unassembled WGS sequence"/>
</dbReference>
<sequence>MSLRSAIIEEEETPQETGRTEETHFKNHLPDNCVEYLLFFLDPQPDARKQLSQIENIRKSAIDLANTLTKDYIWQKDEFNLTLKNENGEYQTCLLYLHGITDYSDAVEDEWLIVYILRELSKSHPSLWVRVFDTDGEFLLVEAANVLPRWLNPEIDNNRTWINMGHLLLIPVKDEDGLKIRNLDLPEAVEILRTKREALVHSGFVEAEAFYRLEKYPTQIAESIHHSLVTIPRKLAYVIHSLPKSVAPAVETFYLRDPIALKRVISPSGPPVFPPQDLITTSVRFSKVLFAQLRSQRFDTPPSWVDAYRRALKEAPSVEVDKVMARFDTGMKLTCGFEMLAAKADKSKNRAVRELAIVLEDLEEDGIDALPSDKEIKSWKDVDRDDSEAWMDINYQEFERELDGKRGNSASNAKSGFGDANTQSDLRKIVSRFEAFLNDDSAGMDGAELDEMDYDDDEDDGFDDDSESEDKEVSFDEEEFAKMMREMMGLPSADSNNNTTKKTTHKPESPVTDEEDEEIQKLTTEFEAELNEHCALKLDPDAETQPRLKNTNQKEGEISLPDIEEEEEGEEGSEEEVDIDYNLAKNLLESFKSQGGMAGPTGNLLGMMGFQLPRDEDEENDMSDDEAGGSSSKGKRETKV</sequence>
<dbReference type="PANTHER" id="PTHR13060">
    <property type="entry name" value="SGT1 PROTEIN HSGT1 SUPPRESSOR OF GCR2"/>
    <property type="match status" value="1"/>
</dbReference>
<dbReference type="EMBL" id="PXOF01000109">
    <property type="protein sequence ID" value="RGP64914.1"/>
    <property type="molecule type" value="Genomic_DNA"/>
</dbReference>
<dbReference type="AlphaFoldDB" id="A0A395RY10"/>
<evidence type="ECO:0000313" key="3">
    <source>
        <dbReference type="Proteomes" id="UP000266152"/>
    </source>
</evidence>
<feature type="compositionally biased region" description="Acidic residues" evidence="1">
    <location>
        <begin position="615"/>
        <end position="627"/>
    </location>
</feature>
<name>A0A395RY10_FUSSP</name>
<keyword evidence="3" id="KW-1185">Reference proteome</keyword>
<dbReference type="PANTHER" id="PTHR13060:SF0">
    <property type="entry name" value="PROTEIN ECDYSONELESS HOMOLOG"/>
    <property type="match status" value="1"/>
</dbReference>
<evidence type="ECO:0000256" key="1">
    <source>
        <dbReference type="SAM" id="MobiDB-lite"/>
    </source>
</evidence>
<feature type="region of interest" description="Disordered" evidence="1">
    <location>
        <begin position="1"/>
        <end position="22"/>
    </location>
</feature>
<feature type="compositionally biased region" description="Acidic residues" evidence="1">
    <location>
        <begin position="562"/>
        <end position="577"/>
    </location>
</feature>
<gene>
    <name evidence="2" type="ORF">FSPOR_7660</name>
</gene>
<organism evidence="2 3">
    <name type="scientific">Fusarium sporotrichioides</name>
    <dbReference type="NCBI Taxonomy" id="5514"/>
    <lineage>
        <taxon>Eukaryota</taxon>
        <taxon>Fungi</taxon>
        <taxon>Dikarya</taxon>
        <taxon>Ascomycota</taxon>
        <taxon>Pezizomycotina</taxon>
        <taxon>Sordariomycetes</taxon>
        <taxon>Hypocreomycetidae</taxon>
        <taxon>Hypocreales</taxon>
        <taxon>Nectriaceae</taxon>
        <taxon>Fusarium</taxon>
    </lineage>
</organism>
<accession>A0A395RY10</accession>
<evidence type="ECO:0000313" key="2">
    <source>
        <dbReference type="EMBL" id="RGP64914.1"/>
    </source>
</evidence>
<feature type="compositionally biased region" description="Acidic residues" evidence="1">
    <location>
        <begin position="447"/>
        <end position="476"/>
    </location>
</feature>
<dbReference type="InterPro" id="IPR010770">
    <property type="entry name" value="Ecd"/>
</dbReference>
<protein>
    <submittedName>
        <fullName evidence="2">Uncharacterized protein</fullName>
    </submittedName>
</protein>